<dbReference type="SUPFAM" id="SSF54427">
    <property type="entry name" value="NTF2-like"/>
    <property type="match status" value="1"/>
</dbReference>
<dbReference type="AlphaFoldDB" id="A0A432PJ48"/>
<organism evidence="3 4">
    <name type="scientific">Rhizobium vallis</name>
    <dbReference type="NCBI Taxonomy" id="634290"/>
    <lineage>
        <taxon>Bacteria</taxon>
        <taxon>Pseudomonadati</taxon>
        <taxon>Pseudomonadota</taxon>
        <taxon>Alphaproteobacteria</taxon>
        <taxon>Hyphomicrobiales</taxon>
        <taxon>Rhizobiaceae</taxon>
        <taxon>Rhizobium/Agrobacterium group</taxon>
        <taxon>Rhizobium</taxon>
    </lineage>
</organism>
<dbReference type="Proteomes" id="UP000278823">
    <property type="component" value="Unassembled WGS sequence"/>
</dbReference>
<gene>
    <name evidence="3" type="ORF">EFQ99_19705</name>
</gene>
<dbReference type="Gene3D" id="3.10.450.50">
    <property type="match status" value="1"/>
</dbReference>
<feature type="region of interest" description="Disordered" evidence="1">
    <location>
        <begin position="1"/>
        <end position="23"/>
    </location>
</feature>
<evidence type="ECO:0000259" key="2">
    <source>
        <dbReference type="Pfam" id="PF12680"/>
    </source>
</evidence>
<evidence type="ECO:0000256" key="1">
    <source>
        <dbReference type="SAM" id="MobiDB-lite"/>
    </source>
</evidence>
<protein>
    <submittedName>
        <fullName evidence="3">Nuclear transport factor 2 family protein</fullName>
    </submittedName>
</protein>
<proteinExistence type="predicted"/>
<accession>A0A432PJ48</accession>
<dbReference type="Pfam" id="PF12680">
    <property type="entry name" value="SnoaL_2"/>
    <property type="match status" value="1"/>
</dbReference>
<evidence type="ECO:0000313" key="3">
    <source>
        <dbReference type="EMBL" id="RUM24166.1"/>
    </source>
</evidence>
<dbReference type="RefSeq" id="WP_126922774.1">
    <property type="nucleotide sequence ID" value="NZ_ML133691.1"/>
</dbReference>
<feature type="domain" description="SnoaL-like" evidence="2">
    <location>
        <begin position="32"/>
        <end position="134"/>
    </location>
</feature>
<dbReference type="InterPro" id="IPR032710">
    <property type="entry name" value="NTF2-like_dom_sf"/>
</dbReference>
<name>A0A432PJ48_9HYPH</name>
<comment type="caution">
    <text evidence="3">The sequence shown here is derived from an EMBL/GenBank/DDBJ whole genome shotgun (WGS) entry which is preliminary data.</text>
</comment>
<dbReference type="EMBL" id="RJTH01000006">
    <property type="protein sequence ID" value="RUM24166.1"/>
    <property type="molecule type" value="Genomic_DNA"/>
</dbReference>
<evidence type="ECO:0000313" key="4">
    <source>
        <dbReference type="Proteomes" id="UP000278823"/>
    </source>
</evidence>
<dbReference type="OrthoDB" id="9800684at2"/>
<dbReference type="InterPro" id="IPR037401">
    <property type="entry name" value="SnoaL-like"/>
</dbReference>
<sequence>MTETNVNKTSSSASESRRSPIRSGEWQDEDLRDFLDAFNKHDVDRIMEYFSDDCVLETPRGPEIWGNRYEGQAAVREILSYRFGWLPDMHYGRDEHWAKGKLGVSRWVLTGNSVDGDRIEVQGCDVMQLDDAGFICHKDSYWKIIQPPS</sequence>
<reference evidence="4" key="1">
    <citation type="submission" date="2018-11" db="EMBL/GenBank/DDBJ databases">
        <title>Rhizobium chutanense sp. nov., isolated from root nodules of Phaseolus vulgaris in China.</title>
        <authorList>
            <person name="Huo Y."/>
        </authorList>
    </citation>
    <scope>NUCLEOTIDE SEQUENCE [LARGE SCALE GENOMIC DNA]</scope>
    <source>
        <strain evidence="4">CCBAU 65647</strain>
    </source>
</reference>
<keyword evidence="4" id="KW-1185">Reference proteome</keyword>